<dbReference type="PANTHER" id="PTHR12770">
    <property type="entry name" value="RUS1 FAMILY PROTEIN C16ORF58"/>
    <property type="match status" value="1"/>
</dbReference>
<dbReference type="InterPro" id="IPR006968">
    <property type="entry name" value="RUS_fam"/>
</dbReference>
<keyword evidence="3" id="KW-1185">Reference proteome</keyword>
<feature type="domain" description="Root UVB sensitive protein C-terminal" evidence="1">
    <location>
        <begin position="36"/>
        <end position="84"/>
    </location>
</feature>
<gene>
    <name evidence="2" type="ORF">SLEP1_g12504</name>
</gene>
<dbReference type="InterPro" id="IPR055412">
    <property type="entry name" value="UVB_sens_C"/>
</dbReference>
<comment type="caution">
    <text evidence="2">The sequence shown here is derived from an EMBL/GenBank/DDBJ whole genome shotgun (WGS) entry which is preliminary data.</text>
</comment>
<dbReference type="PANTHER" id="PTHR12770:SF31">
    <property type="entry name" value="RUS FAMILY MEMBER 1"/>
    <property type="match status" value="1"/>
</dbReference>
<evidence type="ECO:0000313" key="2">
    <source>
        <dbReference type="EMBL" id="GKU99700.1"/>
    </source>
</evidence>
<protein>
    <recommendedName>
        <fullName evidence="1">Root UVB sensitive protein C-terminal domain-containing protein</fullName>
    </recommendedName>
</protein>
<dbReference type="EMBL" id="BPVZ01000014">
    <property type="protein sequence ID" value="GKU99700.1"/>
    <property type="molecule type" value="Genomic_DNA"/>
</dbReference>
<dbReference type="Pfam" id="PF24160">
    <property type="entry name" value="UVB_sens_C"/>
    <property type="match status" value="1"/>
</dbReference>
<accession>A0AAV5IM60</accession>
<sequence>MYLLVERRGMINVVLHKDSIPTDVLQSYIHSLVLAKNTDEKRSLHSESQSWMDKQYEIFLQKLKASGWKIERLLCPSIIWKAHWMQGQFNEKID</sequence>
<proteinExistence type="predicted"/>
<dbReference type="Proteomes" id="UP001054252">
    <property type="component" value="Unassembled WGS sequence"/>
</dbReference>
<evidence type="ECO:0000313" key="3">
    <source>
        <dbReference type="Proteomes" id="UP001054252"/>
    </source>
</evidence>
<organism evidence="2 3">
    <name type="scientific">Rubroshorea leprosula</name>
    <dbReference type="NCBI Taxonomy" id="152421"/>
    <lineage>
        <taxon>Eukaryota</taxon>
        <taxon>Viridiplantae</taxon>
        <taxon>Streptophyta</taxon>
        <taxon>Embryophyta</taxon>
        <taxon>Tracheophyta</taxon>
        <taxon>Spermatophyta</taxon>
        <taxon>Magnoliopsida</taxon>
        <taxon>eudicotyledons</taxon>
        <taxon>Gunneridae</taxon>
        <taxon>Pentapetalae</taxon>
        <taxon>rosids</taxon>
        <taxon>malvids</taxon>
        <taxon>Malvales</taxon>
        <taxon>Dipterocarpaceae</taxon>
        <taxon>Rubroshorea</taxon>
    </lineage>
</organism>
<dbReference type="AlphaFoldDB" id="A0AAV5IM60"/>
<reference evidence="2 3" key="1">
    <citation type="journal article" date="2021" name="Commun. Biol.">
        <title>The genome of Shorea leprosula (Dipterocarpaceae) highlights the ecological relevance of drought in aseasonal tropical rainforests.</title>
        <authorList>
            <person name="Ng K.K.S."/>
            <person name="Kobayashi M.J."/>
            <person name="Fawcett J.A."/>
            <person name="Hatakeyama M."/>
            <person name="Paape T."/>
            <person name="Ng C.H."/>
            <person name="Ang C.C."/>
            <person name="Tnah L.H."/>
            <person name="Lee C.T."/>
            <person name="Nishiyama T."/>
            <person name="Sese J."/>
            <person name="O'Brien M.J."/>
            <person name="Copetti D."/>
            <person name="Mohd Noor M.I."/>
            <person name="Ong R.C."/>
            <person name="Putra M."/>
            <person name="Sireger I.Z."/>
            <person name="Indrioko S."/>
            <person name="Kosugi Y."/>
            <person name="Izuno A."/>
            <person name="Isagi Y."/>
            <person name="Lee S.L."/>
            <person name="Shimizu K.K."/>
        </authorList>
    </citation>
    <scope>NUCLEOTIDE SEQUENCE [LARGE SCALE GENOMIC DNA]</scope>
    <source>
        <strain evidence="2">214</strain>
    </source>
</reference>
<evidence type="ECO:0000259" key="1">
    <source>
        <dbReference type="Pfam" id="PF24160"/>
    </source>
</evidence>
<name>A0AAV5IM60_9ROSI</name>